<organism evidence="2 3">
    <name type="scientific">Microbulbifer rhizosphaerae</name>
    <dbReference type="NCBI Taxonomy" id="1562603"/>
    <lineage>
        <taxon>Bacteria</taxon>
        <taxon>Pseudomonadati</taxon>
        <taxon>Pseudomonadota</taxon>
        <taxon>Gammaproteobacteria</taxon>
        <taxon>Cellvibrionales</taxon>
        <taxon>Microbulbiferaceae</taxon>
        <taxon>Microbulbifer</taxon>
    </lineage>
</organism>
<dbReference type="RefSeq" id="WP_183458240.1">
    <property type="nucleotide sequence ID" value="NZ_JACHWZ010000005.1"/>
</dbReference>
<keyword evidence="1" id="KW-1133">Transmembrane helix</keyword>
<dbReference type="EMBL" id="JACHWZ010000005">
    <property type="protein sequence ID" value="MBB3060673.1"/>
    <property type="molecule type" value="Genomic_DNA"/>
</dbReference>
<gene>
    <name evidence="2" type="ORF">FHS09_001492</name>
</gene>
<name>A0A7W4Z8C9_9GAMM</name>
<evidence type="ECO:0000256" key="1">
    <source>
        <dbReference type="SAM" id="Phobius"/>
    </source>
</evidence>
<comment type="caution">
    <text evidence="2">The sequence shown here is derived from an EMBL/GenBank/DDBJ whole genome shotgun (WGS) entry which is preliminary data.</text>
</comment>
<keyword evidence="1" id="KW-0472">Membrane</keyword>
<dbReference type="Proteomes" id="UP000535937">
    <property type="component" value="Unassembled WGS sequence"/>
</dbReference>
<feature type="transmembrane region" description="Helical" evidence="1">
    <location>
        <begin position="64"/>
        <end position="81"/>
    </location>
</feature>
<feature type="transmembrane region" description="Helical" evidence="1">
    <location>
        <begin position="38"/>
        <end position="57"/>
    </location>
</feature>
<keyword evidence="3" id="KW-1185">Reference proteome</keyword>
<proteinExistence type="predicted"/>
<reference evidence="2 3" key="1">
    <citation type="submission" date="2020-08" db="EMBL/GenBank/DDBJ databases">
        <title>Genomic Encyclopedia of Type Strains, Phase III (KMG-III): the genomes of soil and plant-associated and newly described type strains.</title>
        <authorList>
            <person name="Whitman W."/>
        </authorList>
    </citation>
    <scope>NUCLEOTIDE SEQUENCE [LARGE SCALE GENOMIC DNA]</scope>
    <source>
        <strain evidence="2 3">CECT 8799</strain>
    </source>
</reference>
<dbReference type="AlphaFoldDB" id="A0A7W4Z8C9"/>
<sequence length="121" mass="13397">MTKLILWFLALFILVGSLAILIKPELQRQWVDKLTGATYRFLAWMAVVIGLILLMLADTRSWVILFKVLGVIAVLKGAWLLQSGYPHGRDRLQRLVGGNDLLVRIVGGIGVLLALVLFSAS</sequence>
<protein>
    <submittedName>
        <fullName evidence="2">Amino acid permease</fullName>
    </submittedName>
</protein>
<accession>A0A7W4Z8C9</accession>
<keyword evidence="1" id="KW-0812">Transmembrane</keyword>
<evidence type="ECO:0000313" key="3">
    <source>
        <dbReference type="Proteomes" id="UP000535937"/>
    </source>
</evidence>
<evidence type="ECO:0000313" key="2">
    <source>
        <dbReference type="EMBL" id="MBB3060673.1"/>
    </source>
</evidence>
<feature type="transmembrane region" description="Helical" evidence="1">
    <location>
        <begin position="101"/>
        <end position="120"/>
    </location>
</feature>